<name>A0ACC2V8R3_9TREE</name>
<protein>
    <submittedName>
        <fullName evidence="1">Uncharacterized protein</fullName>
    </submittedName>
</protein>
<reference evidence="1" key="1">
    <citation type="submission" date="2023-04" db="EMBL/GenBank/DDBJ databases">
        <title>Draft Genome sequencing of Naganishia species isolated from polar environments using Oxford Nanopore Technology.</title>
        <authorList>
            <person name="Leo P."/>
            <person name="Venkateswaran K."/>
        </authorList>
    </citation>
    <scope>NUCLEOTIDE SEQUENCE</scope>
    <source>
        <strain evidence="1">MNA-CCFEE 5261</strain>
    </source>
</reference>
<evidence type="ECO:0000313" key="2">
    <source>
        <dbReference type="Proteomes" id="UP001241377"/>
    </source>
</evidence>
<dbReference type="EMBL" id="JASBWR010000101">
    <property type="protein sequence ID" value="KAJ9095451.1"/>
    <property type="molecule type" value="Genomic_DNA"/>
</dbReference>
<evidence type="ECO:0000313" key="1">
    <source>
        <dbReference type="EMBL" id="KAJ9095451.1"/>
    </source>
</evidence>
<gene>
    <name evidence="1" type="ORF">QFC19_007561</name>
</gene>
<dbReference type="Proteomes" id="UP001241377">
    <property type="component" value="Unassembled WGS sequence"/>
</dbReference>
<sequence>MSINSKQLLKWSHYIPVGLPSDNSDPRFPQIQDTQLALEDQLLNSSTPREFNLKPNPELGQHKQTTENLASTFSRALQYITLFIYRRRKIIQIMIISDIIILFVLHLWFTSLSNAFPLKDDNLTWSQTSKITRDSLAERRLALFDVINDKLNQDLFVQLEGLNHNYFFDLGSNTVGTASFPMFNQYQRQPYVSNGYIGSRIPNLGQGYTLDQQSDSSEATKDDLSNGWPLFNKRFAGAFIAGFYDIQKNTTGTNFPELLENGYESVIAAVPQWTSLSISTEKDGRQYELNPANLEHLESTIKNYLQTMSFSDGIVTTEFVWLDDIYVRYDIIAHREDTSLGLVNLQVANLGSEEISIDVKDELDFKTSLRCQLVDVGSDDDGIFIQFQPLLLDQVNAAIYSRLKVSTKPEQEDMKSSGTSVENTQTFQIKPNDNISVVKFAGIVSSDLDESKYLSANSTLEAAKLAAFKYSSGAKALSTHRLAWDKLYGSVLSVTVPDDRMITLASRASIYHMAANTRLDAKGVSAALGVGGLSSDSYGGMVFWDTDLWMMNGILPFFPDHAKSIINYRVHTHEQALQNVRDYRPDFNGAAYPWTSGRYGNCTATGPCFDYEYHINIAVARAAWEYYLSGAGDDKFLEETALPLIQDSAQFLSDYVEYNDTLKQFTTKNLTDPDEYANHVDNGAYTNAGISVNMKWAIAVAKHLNKEYPSSFDIIVGNMHLPEANNDQRATLEYTGMNSSAAIKQADVIMLTYPFENELISDEQAYTNMELYSLKQVSYGPAMTFPIFSIVASDLSERGCASQAYLRKSVQPFLRGPFAQFLEQNNDNFLTNGGTHPAFPFLTAHGGFIQAILHGLMGFRYDFEMVDEKILRILRLDPIALPCLPGGIQISGVKYMGHTLSLAINETSFTVKDLLSESGAPKTINLRIGKRNVKHGKYELQSGKSLTFPLFETQVSIPGSISECGSASFYNITEGSFGDVPLLINDGDNTTHWQANYNDSTAKILVDFKKTRNLTGGYINWGDKPPTSCSLSTFNYNVPLNNVSSILGLVDFGTDVHERYKYSRVHDIVNQSDVFTQVLQTKVDVTAPFDPKEYASVEVPDRFNLTQFRFPEAVQAQFLLIEVSGIHDTEPTDGSIGGAKLYEVVFYDK</sequence>
<accession>A0ACC2V8R3</accession>
<proteinExistence type="predicted"/>
<organism evidence="1 2">
    <name type="scientific">Naganishia cerealis</name>
    <dbReference type="NCBI Taxonomy" id="610337"/>
    <lineage>
        <taxon>Eukaryota</taxon>
        <taxon>Fungi</taxon>
        <taxon>Dikarya</taxon>
        <taxon>Basidiomycota</taxon>
        <taxon>Agaricomycotina</taxon>
        <taxon>Tremellomycetes</taxon>
        <taxon>Filobasidiales</taxon>
        <taxon>Filobasidiaceae</taxon>
        <taxon>Naganishia</taxon>
    </lineage>
</organism>
<comment type="caution">
    <text evidence="1">The sequence shown here is derived from an EMBL/GenBank/DDBJ whole genome shotgun (WGS) entry which is preliminary data.</text>
</comment>
<keyword evidence="2" id="KW-1185">Reference proteome</keyword>